<sequence length="294" mass="30669">MTAIEICDVGPRDGLQNEPEVLAPELRAALANRLALTGVARVEAASFVRDELVPQMAGAEQVAAALEARDGVIFAGLVLNRHGYERLRATALAEVHATFAASETFQRRNGGSSVAEGLARTAAVIAAAHADGRRATVTISTAFGCPFEGRADPMQVLDLVARCAAADADEVVLADTIGIAVPTEVRRAVERARTTRLPVGVHLHDTRNTAVACALAAVEAGATLVDASVGGIGGCPFAPRSTGNVATEDVVYALEREGVQTGVDLDALIRVAEWLERTLAHPLPGKVYRAGSRP</sequence>
<reference evidence="6" key="2">
    <citation type="journal article" date="2019" name="MicrobiologyOpen">
        <title>High-quality draft genome sequence of Gaiella occulta isolated from a 150 meter deep mineral water borehole and comparison with the genome sequences of other deep-branching lineages of the phylum Actinobacteria.</title>
        <authorList>
            <person name="Severino R."/>
            <person name="Froufe H.J.C."/>
            <person name="Barroso C."/>
            <person name="Albuquerque L."/>
            <person name="Lobo-da-Cunha A."/>
            <person name="da Costa M.S."/>
            <person name="Egas C."/>
        </authorList>
    </citation>
    <scope>NUCLEOTIDE SEQUENCE [LARGE SCALE GENOMIC DNA]</scope>
    <source>
        <strain evidence="6">F2-233</strain>
    </source>
</reference>
<dbReference type="InterPro" id="IPR043594">
    <property type="entry name" value="HMGL"/>
</dbReference>
<evidence type="ECO:0000256" key="2">
    <source>
        <dbReference type="ARBA" id="ARBA00022723"/>
    </source>
</evidence>
<dbReference type="Proteomes" id="UP000254134">
    <property type="component" value="Unassembled WGS sequence"/>
</dbReference>
<dbReference type="GO" id="GO:0004419">
    <property type="term" value="F:hydroxymethylglutaryl-CoA lyase activity"/>
    <property type="evidence" value="ECO:0007669"/>
    <property type="project" value="TreeGrafter"/>
</dbReference>
<accession>A0A7M2Z1F7</accession>
<evidence type="ECO:0000259" key="4">
    <source>
        <dbReference type="PROSITE" id="PS50991"/>
    </source>
</evidence>
<evidence type="ECO:0000313" key="5">
    <source>
        <dbReference type="EMBL" id="RDI75622.1"/>
    </source>
</evidence>
<dbReference type="NCBIfam" id="NF004283">
    <property type="entry name" value="PRK05692.1"/>
    <property type="match status" value="1"/>
</dbReference>
<dbReference type="CDD" id="cd07938">
    <property type="entry name" value="DRE_TIM_HMGL"/>
    <property type="match status" value="1"/>
</dbReference>
<gene>
    <name evidence="5" type="ORF">Gocc_0041</name>
</gene>
<evidence type="ECO:0000256" key="1">
    <source>
        <dbReference type="ARBA" id="ARBA00009405"/>
    </source>
</evidence>
<comment type="similarity">
    <text evidence="1">Belongs to the HMG-CoA lyase family.</text>
</comment>
<name>A0A7M2Z1F7_9ACTN</name>
<dbReference type="PANTHER" id="PTHR42738">
    <property type="entry name" value="HYDROXYMETHYLGLUTARYL-COA LYASE"/>
    <property type="match status" value="1"/>
</dbReference>
<feature type="domain" description="Pyruvate carboxyltransferase" evidence="4">
    <location>
        <begin position="4"/>
        <end position="269"/>
    </location>
</feature>
<keyword evidence="3" id="KW-0456">Lyase</keyword>
<dbReference type="Gene3D" id="3.20.20.70">
    <property type="entry name" value="Aldolase class I"/>
    <property type="match status" value="1"/>
</dbReference>
<protein>
    <submittedName>
        <fullName evidence="5">Isopropylmalate/homocitrate/citramalate synthase</fullName>
    </submittedName>
</protein>
<dbReference type="InterPro" id="IPR013785">
    <property type="entry name" value="Aldolase_TIM"/>
</dbReference>
<evidence type="ECO:0000256" key="3">
    <source>
        <dbReference type="ARBA" id="ARBA00023239"/>
    </source>
</evidence>
<dbReference type="GO" id="GO:0046872">
    <property type="term" value="F:metal ion binding"/>
    <property type="evidence" value="ECO:0007669"/>
    <property type="project" value="UniProtKB-KW"/>
</dbReference>
<keyword evidence="2" id="KW-0479">Metal-binding</keyword>
<dbReference type="OrthoDB" id="9784013at2"/>
<keyword evidence="6" id="KW-1185">Reference proteome</keyword>
<dbReference type="AlphaFoldDB" id="A0A7M2Z1F7"/>
<dbReference type="PROSITE" id="PS50991">
    <property type="entry name" value="PYR_CT"/>
    <property type="match status" value="1"/>
</dbReference>
<dbReference type="PANTHER" id="PTHR42738:SF7">
    <property type="entry name" value="HYDROXYMETHYLGLUTARYL-COA LYASE"/>
    <property type="match status" value="1"/>
</dbReference>
<dbReference type="EMBL" id="QQZY01000001">
    <property type="protein sequence ID" value="RDI75622.1"/>
    <property type="molecule type" value="Genomic_DNA"/>
</dbReference>
<dbReference type="SUPFAM" id="SSF51569">
    <property type="entry name" value="Aldolase"/>
    <property type="match status" value="1"/>
</dbReference>
<organism evidence="5 6">
    <name type="scientific">Gaiella occulta</name>
    <dbReference type="NCBI Taxonomy" id="1002870"/>
    <lineage>
        <taxon>Bacteria</taxon>
        <taxon>Bacillati</taxon>
        <taxon>Actinomycetota</taxon>
        <taxon>Thermoleophilia</taxon>
        <taxon>Gaiellales</taxon>
        <taxon>Gaiellaceae</taxon>
        <taxon>Gaiella</taxon>
    </lineage>
</organism>
<dbReference type="GO" id="GO:0006552">
    <property type="term" value="P:L-leucine catabolic process"/>
    <property type="evidence" value="ECO:0007669"/>
    <property type="project" value="TreeGrafter"/>
</dbReference>
<proteinExistence type="inferred from homology"/>
<reference evidence="5 6" key="1">
    <citation type="submission" date="2018-07" db="EMBL/GenBank/DDBJ databases">
        <title>High-quality-draft genome sequence of Gaiella occulta.</title>
        <authorList>
            <person name="Severino R."/>
            <person name="Froufe H.J.C."/>
            <person name="Rainey F.A."/>
            <person name="Barroso C."/>
            <person name="Albuquerque L."/>
            <person name="Lobo-Da-Cunha A."/>
            <person name="Da Costa M.S."/>
            <person name="Egas C."/>
        </authorList>
    </citation>
    <scope>NUCLEOTIDE SEQUENCE [LARGE SCALE GENOMIC DNA]</scope>
    <source>
        <strain evidence="5 6">F2-233</strain>
    </source>
</reference>
<evidence type="ECO:0000313" key="6">
    <source>
        <dbReference type="Proteomes" id="UP000254134"/>
    </source>
</evidence>
<dbReference type="GO" id="GO:0046951">
    <property type="term" value="P:ketone body biosynthetic process"/>
    <property type="evidence" value="ECO:0007669"/>
    <property type="project" value="TreeGrafter"/>
</dbReference>
<dbReference type="RefSeq" id="WP_114794529.1">
    <property type="nucleotide sequence ID" value="NZ_QQZY01000001.1"/>
</dbReference>
<dbReference type="InterPro" id="IPR000891">
    <property type="entry name" value="PYR_CT"/>
</dbReference>
<comment type="caution">
    <text evidence="5">The sequence shown here is derived from an EMBL/GenBank/DDBJ whole genome shotgun (WGS) entry which is preliminary data.</text>
</comment>
<dbReference type="Pfam" id="PF00682">
    <property type="entry name" value="HMGL-like"/>
    <property type="match status" value="1"/>
</dbReference>